<dbReference type="KEGG" id="csol:105359285"/>
<protein>
    <submittedName>
        <fullName evidence="3">COMM domain-containing protein 1-like</fullName>
    </submittedName>
</protein>
<proteinExistence type="predicted"/>
<evidence type="ECO:0000313" key="2">
    <source>
        <dbReference type="Proteomes" id="UP000695007"/>
    </source>
</evidence>
<gene>
    <name evidence="3" type="primary">LOC105359285</name>
</gene>
<reference evidence="3" key="1">
    <citation type="submission" date="2025-08" db="UniProtKB">
        <authorList>
            <consortium name="RefSeq"/>
        </authorList>
    </citation>
    <scope>IDENTIFICATION</scope>
</reference>
<dbReference type="PANTHER" id="PTHR12333:SF0">
    <property type="entry name" value="COMM DOMAIN-CONTAINING PROTEIN 10"/>
    <property type="match status" value="1"/>
</dbReference>
<feature type="domain" description="COMM" evidence="1">
    <location>
        <begin position="132"/>
        <end position="198"/>
    </location>
</feature>
<dbReference type="PANTHER" id="PTHR12333">
    <property type="entry name" value="COMM DOMAIN CONTAINING PROTEIN 10"/>
    <property type="match status" value="1"/>
</dbReference>
<dbReference type="RefSeq" id="XP_011494141.1">
    <property type="nucleotide sequence ID" value="XM_011495839.1"/>
</dbReference>
<evidence type="ECO:0000259" key="1">
    <source>
        <dbReference type="PROSITE" id="PS51269"/>
    </source>
</evidence>
<dbReference type="PROSITE" id="PS51269">
    <property type="entry name" value="COMM"/>
    <property type="match status" value="1"/>
</dbReference>
<dbReference type="InterPro" id="IPR037361">
    <property type="entry name" value="COMMD10"/>
</dbReference>
<dbReference type="InterPro" id="IPR017920">
    <property type="entry name" value="COMM"/>
</dbReference>
<dbReference type="CTD" id="32116"/>
<dbReference type="GeneID" id="105359285"/>
<accession>A0AAJ6YBP7</accession>
<keyword evidence="2" id="KW-1185">Reference proteome</keyword>
<name>A0AAJ6YBP7_9HYME</name>
<sequence>MSGSWLSIDERMKRGFEILDKIENSKLRLLVNRICQSLQSGVSKNIFNTEEEEKLLVSLNLEKVDLTILLQTITSVYSQASFHLVKSAALENTMKEHCSIGKDKVAILEHAWITHSEGIVNAFKRQSIFPTQVTDISWSVDVKAASTATAKEAKPIAKLQLNLGGLENSRVTVEMNKTDLWNLFHKLDDIQSQLESLKWVPSSILL</sequence>
<organism evidence="2 3">
    <name type="scientific">Ceratosolen solmsi marchali</name>
    <dbReference type="NCBI Taxonomy" id="326594"/>
    <lineage>
        <taxon>Eukaryota</taxon>
        <taxon>Metazoa</taxon>
        <taxon>Ecdysozoa</taxon>
        <taxon>Arthropoda</taxon>
        <taxon>Hexapoda</taxon>
        <taxon>Insecta</taxon>
        <taxon>Pterygota</taxon>
        <taxon>Neoptera</taxon>
        <taxon>Endopterygota</taxon>
        <taxon>Hymenoptera</taxon>
        <taxon>Apocrita</taxon>
        <taxon>Proctotrupomorpha</taxon>
        <taxon>Chalcidoidea</taxon>
        <taxon>Agaonidae</taxon>
        <taxon>Agaoninae</taxon>
        <taxon>Ceratosolen</taxon>
    </lineage>
</organism>
<dbReference type="Proteomes" id="UP000695007">
    <property type="component" value="Unplaced"/>
</dbReference>
<dbReference type="Pfam" id="PF21672">
    <property type="entry name" value="COMM_HN"/>
    <property type="match status" value="1"/>
</dbReference>
<dbReference type="AlphaFoldDB" id="A0AAJ6YBP7"/>
<dbReference type="Pfam" id="PF07258">
    <property type="entry name" value="COMM_domain"/>
    <property type="match status" value="1"/>
</dbReference>
<evidence type="ECO:0000313" key="3">
    <source>
        <dbReference type="RefSeq" id="XP_011494141.1"/>
    </source>
</evidence>